<proteinExistence type="predicted"/>
<evidence type="ECO:0000313" key="3">
    <source>
        <dbReference type="Proteomes" id="UP000198984"/>
    </source>
</evidence>
<dbReference type="Gene3D" id="3.10.180.10">
    <property type="entry name" value="2,3-Dihydroxybiphenyl 1,2-Dioxygenase, domain 1"/>
    <property type="match status" value="1"/>
</dbReference>
<sequence length="127" mass="14191">MVGQKNSFSSFSVNNVQEAQTFYEKTLGIKTSIKQPEGVLTLDMNGSGNVMLYPKPNHTPATFTVLNFQVDNLEKTVDELHDKGVEFEHYTGDIETNDKGIRDNGTHKIAWFKDPAGNILSVIENNE</sequence>
<name>A0A1H7V5W2_9BACT</name>
<dbReference type="PROSITE" id="PS51819">
    <property type="entry name" value="VOC"/>
    <property type="match status" value="1"/>
</dbReference>
<organism evidence="2 3">
    <name type="scientific">Chitinophaga rupis</name>
    <dbReference type="NCBI Taxonomy" id="573321"/>
    <lineage>
        <taxon>Bacteria</taxon>
        <taxon>Pseudomonadati</taxon>
        <taxon>Bacteroidota</taxon>
        <taxon>Chitinophagia</taxon>
        <taxon>Chitinophagales</taxon>
        <taxon>Chitinophagaceae</taxon>
        <taxon>Chitinophaga</taxon>
    </lineage>
</organism>
<dbReference type="OrthoDB" id="9804907at2"/>
<dbReference type="SUPFAM" id="SSF54593">
    <property type="entry name" value="Glyoxalase/Bleomycin resistance protein/Dihydroxybiphenyl dioxygenase"/>
    <property type="match status" value="1"/>
</dbReference>
<dbReference type="Pfam" id="PF00903">
    <property type="entry name" value="Glyoxalase"/>
    <property type="match status" value="1"/>
</dbReference>
<dbReference type="InterPro" id="IPR004360">
    <property type="entry name" value="Glyas_Fos-R_dOase_dom"/>
</dbReference>
<dbReference type="RefSeq" id="WP_089912588.1">
    <property type="nucleotide sequence ID" value="NZ_FOBB01000003.1"/>
</dbReference>
<dbReference type="EMBL" id="FOBB01000003">
    <property type="protein sequence ID" value="SEM04097.1"/>
    <property type="molecule type" value="Genomic_DNA"/>
</dbReference>
<keyword evidence="3" id="KW-1185">Reference proteome</keyword>
<evidence type="ECO:0000259" key="1">
    <source>
        <dbReference type="PROSITE" id="PS51819"/>
    </source>
</evidence>
<gene>
    <name evidence="2" type="ORF">SAMN04488505_103212</name>
</gene>
<accession>A0A1H7V5W2</accession>
<dbReference type="Proteomes" id="UP000198984">
    <property type="component" value="Unassembled WGS sequence"/>
</dbReference>
<reference evidence="2 3" key="1">
    <citation type="submission" date="2016-10" db="EMBL/GenBank/DDBJ databases">
        <authorList>
            <person name="de Groot N.N."/>
        </authorList>
    </citation>
    <scope>NUCLEOTIDE SEQUENCE [LARGE SCALE GENOMIC DNA]</scope>
    <source>
        <strain evidence="2 3">DSM 21039</strain>
    </source>
</reference>
<feature type="domain" description="VOC" evidence="1">
    <location>
        <begin position="4"/>
        <end position="125"/>
    </location>
</feature>
<evidence type="ECO:0000313" key="2">
    <source>
        <dbReference type="EMBL" id="SEM04097.1"/>
    </source>
</evidence>
<dbReference type="STRING" id="573321.SAMN04488505_103212"/>
<dbReference type="InterPro" id="IPR037523">
    <property type="entry name" value="VOC_core"/>
</dbReference>
<dbReference type="AlphaFoldDB" id="A0A1H7V5W2"/>
<protein>
    <submittedName>
        <fullName evidence="2">Glyoxalase-like domain-containing protein</fullName>
    </submittedName>
</protein>
<dbReference type="InterPro" id="IPR029068">
    <property type="entry name" value="Glyas_Bleomycin-R_OHBP_Dase"/>
</dbReference>